<keyword evidence="9" id="KW-1185">Reference proteome</keyword>
<dbReference type="CDD" id="cd01317">
    <property type="entry name" value="DHOase_IIa"/>
    <property type="match status" value="1"/>
</dbReference>
<dbReference type="SUPFAM" id="SSF51556">
    <property type="entry name" value="Metallo-dependent hydrolases"/>
    <property type="match status" value="1"/>
</dbReference>
<dbReference type="RefSeq" id="WP_263414839.1">
    <property type="nucleotide sequence ID" value="NZ_BAABBH010000001.1"/>
</dbReference>
<dbReference type="Gene3D" id="2.30.40.10">
    <property type="entry name" value="Urease, subunit C, domain 1"/>
    <property type="match status" value="1"/>
</dbReference>
<feature type="binding site" evidence="6">
    <location>
        <position position="161"/>
    </location>
    <ligand>
        <name>Zn(2+)</name>
        <dbReference type="ChEBI" id="CHEBI:29105"/>
        <label>2</label>
    </ligand>
</feature>
<comment type="similarity">
    <text evidence="2 6">Belongs to the metallo-dependent hydrolases superfamily. DHOase family. Class I DHOase subfamily.</text>
</comment>
<evidence type="ECO:0000313" key="9">
    <source>
        <dbReference type="Proteomes" id="UP001634747"/>
    </source>
</evidence>
<dbReference type="GO" id="GO:0004151">
    <property type="term" value="F:dihydroorotase activity"/>
    <property type="evidence" value="ECO:0007669"/>
    <property type="project" value="UniProtKB-EC"/>
</dbReference>
<evidence type="ECO:0000256" key="4">
    <source>
        <dbReference type="ARBA" id="ARBA00022801"/>
    </source>
</evidence>
<evidence type="ECO:0000256" key="2">
    <source>
        <dbReference type="ARBA" id="ARBA00010286"/>
    </source>
</evidence>
<feature type="binding site" evidence="6">
    <location>
        <position position="301"/>
    </location>
    <ligand>
        <name>substrate</name>
    </ligand>
</feature>
<evidence type="ECO:0000256" key="1">
    <source>
        <dbReference type="ARBA" id="ARBA00002368"/>
    </source>
</evidence>
<evidence type="ECO:0000256" key="3">
    <source>
        <dbReference type="ARBA" id="ARBA00022723"/>
    </source>
</evidence>
<feature type="binding site" evidence="6">
    <location>
        <position position="70"/>
    </location>
    <ligand>
        <name>Zn(2+)</name>
        <dbReference type="ChEBI" id="CHEBI:29105"/>
        <label>1</label>
    </ligand>
</feature>
<dbReference type="HAMAP" id="MF_00220_B">
    <property type="entry name" value="PyrC_classI_B"/>
    <property type="match status" value="1"/>
</dbReference>
<comment type="pathway">
    <text evidence="6">Pyrimidine metabolism; UMP biosynthesis via de novo pathway; (S)-dihydroorotate from bicarbonate: step 3/3.</text>
</comment>
<dbReference type="Proteomes" id="UP001634747">
    <property type="component" value="Unassembled WGS sequence"/>
</dbReference>
<proteinExistence type="inferred from homology"/>
<feature type="binding site" evidence="6">
    <location>
        <position position="72"/>
    </location>
    <ligand>
        <name>Zn(2+)</name>
        <dbReference type="ChEBI" id="CHEBI:29105"/>
        <label>1</label>
    </ligand>
</feature>
<accession>A0ABW9KMG2</accession>
<feature type="active site" evidence="6">
    <location>
        <position position="328"/>
    </location>
</feature>
<sequence>MSGAVLLRGGTLLQPAEDRSFRGDVLIADGAVAAIHTGEAGALDARAKDAGAEVIDCTGLAVAPGFIDVHVHLREPGQTHKETIATGTRAAAAGGFTTVVAMPNTSPVTDSVEWLEFVMSPKRQAAVRVLAMPAVTVGSMGERLTDMAALHAAGAVGFTDDGKPVLQDEVMREALRTAGRLGVPVSQHAEDTRMTVGASMNAGPVSFRLGLRGMPVEAESSIVERDIRLLEEIERADKVRPHLHVQHVSTAKALEAIRQAKRRGLHVTCEVAPHHIALTDEAIAGDAAQRSVRYDTRFKMNPPLRSAEDRDACIAAVLDGTVDVLATDHAPHAAWEKGVEFERAPNGIVGLETALGVALRVLHREHGMAQGKVLALMTSAPAKVLGRDDLGALGVGLSADVVVFDAGASYAYDVTATASRSRNTPFDGAAMVGRVRYTVSQGRVVFRAS</sequence>
<dbReference type="InterPro" id="IPR032466">
    <property type="entry name" value="Metal_Hydrolase"/>
</dbReference>
<evidence type="ECO:0000313" key="8">
    <source>
        <dbReference type="EMBL" id="MFN2976984.1"/>
    </source>
</evidence>
<comment type="cofactor">
    <cofactor evidence="6">
        <name>Zn(2+)</name>
        <dbReference type="ChEBI" id="CHEBI:29105"/>
    </cofactor>
    <text evidence="6">Binds 2 Zn(2+) ions per subunit.</text>
</comment>
<dbReference type="EMBL" id="JBJYXY010000001">
    <property type="protein sequence ID" value="MFN2976984.1"/>
    <property type="molecule type" value="Genomic_DNA"/>
</dbReference>
<protein>
    <recommendedName>
        <fullName evidence="6">Dihydroorotase</fullName>
        <shortName evidence="6">DHOase</shortName>
        <ecNumber evidence="6">3.5.2.3</ecNumber>
    </recommendedName>
</protein>
<keyword evidence="3 6" id="KW-0479">Metal-binding</keyword>
<name>A0ABW9KMG2_9BACT</name>
<feature type="binding site" evidence="6">
    <location>
        <begin position="72"/>
        <end position="74"/>
    </location>
    <ligand>
        <name>substrate</name>
    </ligand>
</feature>
<dbReference type="InterPro" id="IPR011059">
    <property type="entry name" value="Metal-dep_hydrolase_composite"/>
</dbReference>
<feature type="binding site" evidence="6">
    <location>
        <position position="332"/>
    </location>
    <ligand>
        <name>substrate</name>
    </ligand>
</feature>
<keyword evidence="5 6" id="KW-0665">Pyrimidine biosynthesis</keyword>
<dbReference type="PROSITE" id="PS00483">
    <property type="entry name" value="DIHYDROOROTASE_2"/>
    <property type="match status" value="1"/>
</dbReference>
<feature type="binding site" evidence="6">
    <location>
        <position position="328"/>
    </location>
    <ligand>
        <name>Zn(2+)</name>
        <dbReference type="ChEBI" id="CHEBI:29105"/>
        <label>1</label>
    </ligand>
</feature>
<dbReference type="SUPFAM" id="SSF51338">
    <property type="entry name" value="Composite domain of metallo-dependent hydrolases"/>
    <property type="match status" value="1"/>
</dbReference>
<keyword evidence="4 6" id="KW-0378">Hydrolase</keyword>
<comment type="caution">
    <text evidence="6">Lacks conserved residue(s) required for the propagation of feature annotation.</text>
</comment>
<feature type="domain" description="Dihydroorotase catalytic" evidence="7">
    <location>
        <begin position="62"/>
        <end position="231"/>
    </location>
</feature>
<comment type="catalytic activity">
    <reaction evidence="6">
        <text>(S)-dihydroorotate + H2O = N-carbamoyl-L-aspartate + H(+)</text>
        <dbReference type="Rhea" id="RHEA:24296"/>
        <dbReference type="ChEBI" id="CHEBI:15377"/>
        <dbReference type="ChEBI" id="CHEBI:15378"/>
        <dbReference type="ChEBI" id="CHEBI:30864"/>
        <dbReference type="ChEBI" id="CHEBI:32814"/>
        <dbReference type="EC" id="3.5.2.3"/>
    </reaction>
</comment>
<dbReference type="InterPro" id="IPR024403">
    <property type="entry name" value="DHOase_cat"/>
</dbReference>
<comment type="function">
    <text evidence="1 6">Catalyzes the reversible cyclization of carbamoyl aspartate to dihydroorotate.</text>
</comment>
<comment type="caution">
    <text evidence="8">The sequence shown here is derived from an EMBL/GenBank/DDBJ whole genome shotgun (WGS) entry which is preliminary data.</text>
</comment>
<dbReference type="PANTHER" id="PTHR43668">
    <property type="entry name" value="ALLANTOINASE"/>
    <property type="match status" value="1"/>
</dbReference>
<evidence type="ECO:0000256" key="5">
    <source>
        <dbReference type="ARBA" id="ARBA00022975"/>
    </source>
</evidence>
<dbReference type="InterPro" id="IPR050138">
    <property type="entry name" value="DHOase/Allantoinase_Hydrolase"/>
</dbReference>
<feature type="binding site" evidence="6">
    <location>
        <position position="161"/>
    </location>
    <ligand>
        <name>Zn(2+)</name>
        <dbReference type="ChEBI" id="CHEBI:29105"/>
        <label>1</label>
    </ligand>
</feature>
<evidence type="ECO:0000259" key="7">
    <source>
        <dbReference type="Pfam" id="PF12890"/>
    </source>
</evidence>
<dbReference type="Gene3D" id="3.20.20.140">
    <property type="entry name" value="Metal-dependent hydrolases"/>
    <property type="match status" value="1"/>
</dbReference>
<evidence type="ECO:0000256" key="6">
    <source>
        <dbReference type="HAMAP-Rule" id="MF_00220"/>
    </source>
</evidence>
<dbReference type="PANTHER" id="PTHR43668:SF2">
    <property type="entry name" value="ALLANTOINASE"/>
    <property type="match status" value="1"/>
</dbReference>
<dbReference type="PROSITE" id="PS00482">
    <property type="entry name" value="DIHYDROOROTASE_1"/>
    <property type="match status" value="1"/>
</dbReference>
<organism evidence="8 9">
    <name type="scientific">Terriglobus aquaticus</name>
    <dbReference type="NCBI Taxonomy" id="940139"/>
    <lineage>
        <taxon>Bacteria</taxon>
        <taxon>Pseudomonadati</taxon>
        <taxon>Acidobacteriota</taxon>
        <taxon>Terriglobia</taxon>
        <taxon>Terriglobales</taxon>
        <taxon>Acidobacteriaceae</taxon>
        <taxon>Terriglobus</taxon>
    </lineage>
</organism>
<gene>
    <name evidence="6" type="primary">pyrC</name>
    <name evidence="8" type="ORF">ACK2TP_14530</name>
</gene>
<dbReference type="Pfam" id="PF12890">
    <property type="entry name" value="DHOase"/>
    <property type="match status" value="1"/>
</dbReference>
<feature type="binding site" evidence="6">
    <location>
        <position position="104"/>
    </location>
    <ligand>
        <name>substrate</name>
    </ligand>
</feature>
<dbReference type="InterPro" id="IPR004722">
    <property type="entry name" value="DHOase"/>
</dbReference>
<dbReference type="InterPro" id="IPR002195">
    <property type="entry name" value="Dihydroorotase_CS"/>
</dbReference>
<dbReference type="NCBIfam" id="TIGR00857">
    <property type="entry name" value="pyrC_multi"/>
    <property type="match status" value="1"/>
</dbReference>
<feature type="binding site" evidence="6">
    <location>
        <position position="188"/>
    </location>
    <ligand>
        <name>Zn(2+)</name>
        <dbReference type="ChEBI" id="CHEBI:29105"/>
        <label>2</label>
    </ligand>
</feature>
<feature type="binding site" evidence="6">
    <location>
        <position position="247"/>
    </location>
    <ligand>
        <name>Zn(2+)</name>
        <dbReference type="ChEBI" id="CHEBI:29105"/>
        <label>2</label>
    </ligand>
</feature>
<reference evidence="8 9" key="1">
    <citation type="submission" date="2024-12" db="EMBL/GenBank/DDBJ databases">
        <authorList>
            <person name="Lee Y."/>
        </authorList>
    </citation>
    <scope>NUCLEOTIDE SEQUENCE [LARGE SCALE GENOMIC DNA]</scope>
    <source>
        <strain evidence="8 9">03SUJ4</strain>
    </source>
</reference>
<keyword evidence="6" id="KW-0862">Zinc</keyword>
<dbReference type="EC" id="3.5.2.3" evidence="6"/>